<gene>
    <name evidence="7" type="ORF">P5G52_11910</name>
</gene>
<dbReference type="SUPFAM" id="SSF46689">
    <property type="entry name" value="Homeodomain-like"/>
    <property type="match status" value="1"/>
</dbReference>
<evidence type="ECO:0000256" key="2">
    <source>
        <dbReference type="ARBA" id="ARBA00023125"/>
    </source>
</evidence>
<evidence type="ECO:0000313" key="7">
    <source>
        <dbReference type="EMBL" id="MDN4611566.1"/>
    </source>
</evidence>
<dbReference type="SUPFAM" id="SSF48498">
    <property type="entry name" value="Tetracyclin repressor-like, C-terminal domain"/>
    <property type="match status" value="1"/>
</dbReference>
<dbReference type="Proteomes" id="UP001174209">
    <property type="component" value="Unassembled WGS sequence"/>
</dbReference>
<dbReference type="PRINTS" id="PR00455">
    <property type="entry name" value="HTHTETR"/>
</dbReference>
<dbReference type="InterPro" id="IPR011075">
    <property type="entry name" value="TetR_C"/>
</dbReference>
<dbReference type="InterPro" id="IPR050109">
    <property type="entry name" value="HTH-type_TetR-like_transc_reg"/>
</dbReference>
<dbReference type="PROSITE" id="PS50977">
    <property type="entry name" value="HTH_TETR_2"/>
    <property type="match status" value="1"/>
</dbReference>
<evidence type="ECO:0000256" key="5">
    <source>
        <dbReference type="SAM" id="MobiDB-lite"/>
    </source>
</evidence>
<dbReference type="InterPro" id="IPR009057">
    <property type="entry name" value="Homeodomain-like_sf"/>
</dbReference>
<dbReference type="RefSeq" id="WP_301227617.1">
    <property type="nucleotide sequence ID" value="NZ_JAROCG010000001.1"/>
</dbReference>
<feature type="domain" description="HTH tetR-type" evidence="6">
    <location>
        <begin position="42"/>
        <end position="102"/>
    </location>
</feature>
<keyword evidence="2 4" id="KW-0238">DNA-binding</keyword>
<keyword evidence="8" id="KW-1185">Reference proteome</keyword>
<dbReference type="PANTHER" id="PTHR30055:SF148">
    <property type="entry name" value="TETR-FAMILY TRANSCRIPTIONAL REGULATOR"/>
    <property type="match status" value="1"/>
</dbReference>
<dbReference type="Pfam" id="PF16859">
    <property type="entry name" value="TetR_C_11"/>
    <property type="match status" value="1"/>
</dbReference>
<keyword evidence="3" id="KW-0804">Transcription</keyword>
<dbReference type="InterPro" id="IPR036271">
    <property type="entry name" value="Tet_transcr_reg_TetR-rel_C_sf"/>
</dbReference>
<proteinExistence type="predicted"/>
<evidence type="ECO:0000256" key="4">
    <source>
        <dbReference type="PROSITE-ProRule" id="PRU00335"/>
    </source>
</evidence>
<feature type="compositionally biased region" description="Low complexity" evidence="5">
    <location>
        <begin position="1"/>
        <end position="10"/>
    </location>
</feature>
<sequence length="234" mass="25204">MSAFESVLVGSGSGSAGPGSKARVGPRSGADPAHPLIASHEAEVRLRVLKAASVLLDRLSYDAVTIDAVARASGVGKSTLYRYWPSRQLLVLEAFTYKTNLLTNVEDTGDVARDLHAYLVALTYCLHVGGAASTVANLLAEAIRSEDFAAQFRQTMLRERRQGFLAILQRGQRRGQVRDDVDLVMVIDAVYGSIHHRLVATGQDIDGSFLRNLTRFAIDGAASASYLASYHAQA</sequence>
<organism evidence="7 8">
    <name type="scientific">Arthrobacter burdickii</name>
    <dbReference type="NCBI Taxonomy" id="3035920"/>
    <lineage>
        <taxon>Bacteria</taxon>
        <taxon>Bacillati</taxon>
        <taxon>Actinomycetota</taxon>
        <taxon>Actinomycetes</taxon>
        <taxon>Micrococcales</taxon>
        <taxon>Micrococcaceae</taxon>
        <taxon>Arthrobacter</taxon>
    </lineage>
</organism>
<dbReference type="PANTHER" id="PTHR30055">
    <property type="entry name" value="HTH-TYPE TRANSCRIPTIONAL REGULATOR RUTR"/>
    <property type="match status" value="1"/>
</dbReference>
<dbReference type="EMBL" id="JAROCG010000001">
    <property type="protein sequence ID" value="MDN4611566.1"/>
    <property type="molecule type" value="Genomic_DNA"/>
</dbReference>
<name>A0ABT8K451_9MICC</name>
<accession>A0ABT8K451</accession>
<reference evidence="7" key="1">
    <citation type="submission" date="2023-06" db="EMBL/GenBank/DDBJ databases">
        <title>MT1 and MT2 Draft Genomes of Novel Species.</title>
        <authorList>
            <person name="Venkateswaran K."/>
        </authorList>
    </citation>
    <scope>NUCLEOTIDE SEQUENCE</scope>
    <source>
        <strain evidence="7">IIF3SC-B10</strain>
    </source>
</reference>
<dbReference type="Gene3D" id="1.10.357.10">
    <property type="entry name" value="Tetracycline Repressor, domain 2"/>
    <property type="match status" value="1"/>
</dbReference>
<feature type="DNA-binding region" description="H-T-H motif" evidence="4">
    <location>
        <begin position="65"/>
        <end position="84"/>
    </location>
</feature>
<dbReference type="Gene3D" id="1.10.10.60">
    <property type="entry name" value="Homeodomain-like"/>
    <property type="match status" value="1"/>
</dbReference>
<evidence type="ECO:0000256" key="3">
    <source>
        <dbReference type="ARBA" id="ARBA00023163"/>
    </source>
</evidence>
<evidence type="ECO:0000259" key="6">
    <source>
        <dbReference type="PROSITE" id="PS50977"/>
    </source>
</evidence>
<protein>
    <submittedName>
        <fullName evidence="7">TetR/AcrR family transcriptional regulator</fullName>
    </submittedName>
</protein>
<dbReference type="Pfam" id="PF00440">
    <property type="entry name" value="TetR_N"/>
    <property type="match status" value="1"/>
</dbReference>
<feature type="region of interest" description="Disordered" evidence="5">
    <location>
        <begin position="1"/>
        <end position="32"/>
    </location>
</feature>
<dbReference type="InterPro" id="IPR001647">
    <property type="entry name" value="HTH_TetR"/>
</dbReference>
<keyword evidence="1" id="KW-0805">Transcription regulation</keyword>
<comment type="caution">
    <text evidence="7">The sequence shown here is derived from an EMBL/GenBank/DDBJ whole genome shotgun (WGS) entry which is preliminary data.</text>
</comment>
<evidence type="ECO:0000256" key="1">
    <source>
        <dbReference type="ARBA" id="ARBA00023015"/>
    </source>
</evidence>
<evidence type="ECO:0000313" key="8">
    <source>
        <dbReference type="Proteomes" id="UP001174209"/>
    </source>
</evidence>